<dbReference type="GO" id="GO:0006906">
    <property type="term" value="P:vesicle fusion"/>
    <property type="evidence" value="ECO:0007669"/>
    <property type="project" value="TreeGrafter"/>
</dbReference>
<evidence type="ECO:0000256" key="3">
    <source>
        <dbReference type="SAM" id="Phobius"/>
    </source>
</evidence>
<protein>
    <recommendedName>
        <fullName evidence="4">t-SNARE coiled-coil homology domain-containing protein</fullName>
    </recommendedName>
</protein>
<dbReference type="PANTHER" id="PTHR19957">
    <property type="entry name" value="SYNTAXIN"/>
    <property type="match status" value="1"/>
</dbReference>
<dbReference type="InterPro" id="IPR000727">
    <property type="entry name" value="T_SNARE_dom"/>
</dbReference>
<dbReference type="GO" id="GO:0006887">
    <property type="term" value="P:exocytosis"/>
    <property type="evidence" value="ECO:0007669"/>
    <property type="project" value="TreeGrafter"/>
</dbReference>
<keyword evidence="3" id="KW-0812">Transmembrane</keyword>
<dbReference type="PROSITE" id="PS50192">
    <property type="entry name" value="T_SNARE"/>
    <property type="match status" value="1"/>
</dbReference>
<dbReference type="CDD" id="cd15848">
    <property type="entry name" value="SNARE_syntaxin1-like"/>
    <property type="match status" value="1"/>
</dbReference>
<evidence type="ECO:0000259" key="4">
    <source>
        <dbReference type="PROSITE" id="PS50192"/>
    </source>
</evidence>
<dbReference type="InterPro" id="IPR006012">
    <property type="entry name" value="Syntaxin/epimorphin_CS"/>
</dbReference>
<dbReference type="SMART" id="SM00397">
    <property type="entry name" value="t_SNARE"/>
    <property type="match status" value="1"/>
</dbReference>
<evidence type="ECO:0000256" key="1">
    <source>
        <dbReference type="ARBA" id="ARBA00004211"/>
    </source>
</evidence>
<comment type="similarity">
    <text evidence="2">Belongs to the syntaxin family.</text>
</comment>
<organism evidence="5">
    <name type="scientific">Terrestrivirus sp</name>
    <dbReference type="NCBI Taxonomy" id="2487775"/>
    <lineage>
        <taxon>Viruses</taxon>
        <taxon>Varidnaviria</taxon>
        <taxon>Bamfordvirae</taxon>
        <taxon>Nucleocytoviricota</taxon>
        <taxon>Megaviricetes</taxon>
        <taxon>Imitervirales</taxon>
        <taxon>Mimiviridae</taxon>
        <taxon>Klosneuvirinae</taxon>
    </lineage>
</organism>
<feature type="transmembrane region" description="Helical" evidence="3">
    <location>
        <begin position="235"/>
        <end position="256"/>
    </location>
</feature>
<evidence type="ECO:0000313" key="5">
    <source>
        <dbReference type="EMBL" id="AYV76306.1"/>
    </source>
</evidence>
<feature type="domain" description="T-SNARE coiled-coil homology" evidence="4">
    <location>
        <begin position="161"/>
        <end position="223"/>
    </location>
</feature>
<evidence type="ECO:0000256" key="2">
    <source>
        <dbReference type="ARBA" id="ARBA00009063"/>
    </source>
</evidence>
<dbReference type="InterPro" id="IPR045242">
    <property type="entry name" value="Syntaxin"/>
</dbReference>
<dbReference type="Gene3D" id="1.20.5.110">
    <property type="match status" value="1"/>
</dbReference>
<name>A0A3G4ZN68_9VIRU</name>
<gene>
    <name evidence="5" type="ORF">Terrestrivirus5_128</name>
</gene>
<proteinExistence type="inferred from homology"/>
<dbReference type="GO" id="GO:0005886">
    <property type="term" value="C:plasma membrane"/>
    <property type="evidence" value="ECO:0007669"/>
    <property type="project" value="TreeGrafter"/>
</dbReference>
<accession>A0A3G4ZN68</accession>
<comment type="subcellular location">
    <subcellularLocation>
        <location evidence="1">Membrane</location>
        <topology evidence="1">Single-pass type IV membrane protein</topology>
    </subcellularLocation>
</comment>
<dbReference type="Pfam" id="PF05739">
    <property type="entry name" value="SNARE"/>
    <property type="match status" value="1"/>
</dbReference>
<dbReference type="GO" id="GO:0005484">
    <property type="term" value="F:SNAP receptor activity"/>
    <property type="evidence" value="ECO:0007669"/>
    <property type="project" value="InterPro"/>
</dbReference>
<dbReference type="GO" id="GO:0000149">
    <property type="term" value="F:SNARE binding"/>
    <property type="evidence" value="ECO:0007669"/>
    <property type="project" value="TreeGrafter"/>
</dbReference>
<dbReference type="EMBL" id="MK071983">
    <property type="protein sequence ID" value="AYV76306.1"/>
    <property type="molecule type" value="Genomic_DNA"/>
</dbReference>
<sequence>MDTNHVKLREDFDRDYKVLDKYLTELNRFRELFQNSVVDRESQHYYDSFFKQSDVFKNNFRNLFKSYVFNIINKPHNTQNSDIELIKNCVMYFKDKLTKKYDDYNDCMSKFKTYTNDMKKRHLKIIFRDQITDEQADKIDYSQIQNIYMSHGNKQVLIELLQSIENRHTEIMKLEESLNELAQLFQDFAILVQSQQKSLDLIEHHVDNAVMDVENGVKNLDKALDHQKSSRKKMCCILGLVFVLLGILLVVILVPLSKFIKFD</sequence>
<dbReference type="InterPro" id="IPR010989">
    <property type="entry name" value="SNARE"/>
</dbReference>
<keyword evidence="3" id="KW-1133">Transmembrane helix</keyword>
<dbReference type="SUPFAM" id="SSF47661">
    <property type="entry name" value="t-snare proteins"/>
    <property type="match status" value="1"/>
</dbReference>
<dbReference type="PANTHER" id="PTHR19957:SF307">
    <property type="entry name" value="PROTEIN SSO1-RELATED"/>
    <property type="match status" value="1"/>
</dbReference>
<keyword evidence="3" id="KW-0472">Membrane</keyword>
<dbReference type="PROSITE" id="PS00914">
    <property type="entry name" value="SYNTAXIN"/>
    <property type="match status" value="1"/>
</dbReference>
<reference evidence="5" key="1">
    <citation type="submission" date="2018-10" db="EMBL/GenBank/DDBJ databases">
        <title>Hidden diversity of soil giant viruses.</title>
        <authorList>
            <person name="Schulz F."/>
            <person name="Alteio L."/>
            <person name="Goudeau D."/>
            <person name="Ryan E.M."/>
            <person name="Malmstrom R.R."/>
            <person name="Blanchard J."/>
            <person name="Woyke T."/>
        </authorList>
    </citation>
    <scope>NUCLEOTIDE SEQUENCE</scope>
    <source>
        <strain evidence="5">TEV1</strain>
    </source>
</reference>